<feature type="transmembrane region" description="Helical" evidence="8">
    <location>
        <begin position="192"/>
        <end position="215"/>
    </location>
</feature>
<dbReference type="UniPathway" id="UPA00079"/>
<comment type="subcellular location">
    <subcellularLocation>
        <location evidence="1">Membrane</location>
        <topology evidence="1">Multi-pass membrane protein</topology>
    </subcellularLocation>
</comment>
<gene>
    <name evidence="9" type="ORF">LFAB_06710</name>
</gene>
<dbReference type="AlphaFoldDB" id="W6T9C5"/>
<dbReference type="eggNOG" id="COG1575">
    <property type="taxonomic scope" value="Bacteria"/>
</dbReference>
<dbReference type="InterPro" id="IPR026046">
    <property type="entry name" value="UBIAD1"/>
</dbReference>
<evidence type="ECO:0000313" key="10">
    <source>
        <dbReference type="Proteomes" id="UP000019247"/>
    </source>
</evidence>
<dbReference type="STRING" id="1400520.LFAB_06710"/>
<feature type="transmembrane region" description="Helical" evidence="8">
    <location>
        <begin position="99"/>
        <end position="118"/>
    </location>
</feature>
<comment type="pathway">
    <text evidence="2">Quinol/quinone metabolism; menaquinone biosynthesis.</text>
</comment>
<dbReference type="GO" id="GO:0016020">
    <property type="term" value="C:membrane"/>
    <property type="evidence" value="ECO:0007669"/>
    <property type="project" value="UniProtKB-SubCell"/>
</dbReference>
<dbReference type="CDD" id="cd13962">
    <property type="entry name" value="PT_UbiA_UBIAD1"/>
    <property type="match status" value="1"/>
</dbReference>
<keyword evidence="7 8" id="KW-0472">Membrane</keyword>
<dbReference type="GO" id="GO:0009234">
    <property type="term" value="P:menaquinone biosynthetic process"/>
    <property type="evidence" value="ECO:0007669"/>
    <property type="project" value="UniProtKB-UniPathway"/>
</dbReference>
<evidence type="ECO:0000256" key="6">
    <source>
        <dbReference type="ARBA" id="ARBA00022989"/>
    </source>
</evidence>
<proteinExistence type="predicted"/>
<feature type="transmembrane region" description="Helical" evidence="8">
    <location>
        <begin position="124"/>
        <end position="141"/>
    </location>
</feature>
<accession>W6T9C5</accession>
<dbReference type="InterPro" id="IPR044878">
    <property type="entry name" value="UbiA_sf"/>
</dbReference>
<feature type="transmembrane region" description="Helical" evidence="8">
    <location>
        <begin position="153"/>
        <end position="172"/>
    </location>
</feature>
<dbReference type="Gene3D" id="1.10.357.140">
    <property type="entry name" value="UbiA prenyltransferase"/>
    <property type="match status" value="1"/>
</dbReference>
<feature type="transmembrane region" description="Helical" evidence="8">
    <location>
        <begin position="21"/>
        <end position="41"/>
    </location>
</feature>
<dbReference type="Pfam" id="PF01040">
    <property type="entry name" value="UbiA"/>
    <property type="match status" value="1"/>
</dbReference>
<keyword evidence="4 9" id="KW-0808">Transferase</keyword>
<dbReference type="InterPro" id="IPR000537">
    <property type="entry name" value="UbiA_prenyltransferase"/>
</dbReference>
<dbReference type="PANTHER" id="PTHR13929">
    <property type="entry name" value="1,4-DIHYDROXY-2-NAPHTHOATE OCTAPRENYLTRANSFERASE"/>
    <property type="match status" value="1"/>
</dbReference>
<evidence type="ECO:0000256" key="8">
    <source>
        <dbReference type="SAM" id="Phobius"/>
    </source>
</evidence>
<evidence type="ECO:0000256" key="3">
    <source>
        <dbReference type="ARBA" id="ARBA00022428"/>
    </source>
</evidence>
<feature type="transmembrane region" description="Helical" evidence="8">
    <location>
        <begin position="249"/>
        <end position="280"/>
    </location>
</feature>
<dbReference type="GO" id="GO:0042371">
    <property type="term" value="P:vitamin K biosynthetic process"/>
    <property type="evidence" value="ECO:0007669"/>
    <property type="project" value="TreeGrafter"/>
</dbReference>
<dbReference type="HOGENOM" id="CLU_043611_3_1_9"/>
<protein>
    <submittedName>
        <fullName evidence="9">1,4-dihydroxy-2-naphthoate prenyltransferase</fullName>
    </submittedName>
</protein>
<keyword evidence="6 8" id="KW-1133">Transmembrane helix</keyword>
<dbReference type="PANTHER" id="PTHR13929:SF0">
    <property type="entry name" value="UBIA PRENYLTRANSFERASE DOMAIN-CONTAINING PROTEIN 1"/>
    <property type="match status" value="1"/>
</dbReference>
<dbReference type="Proteomes" id="UP000019247">
    <property type="component" value="Unassembled WGS sequence"/>
</dbReference>
<keyword evidence="3" id="KW-0474">Menaquinone biosynthesis</keyword>
<reference evidence="9 10" key="1">
    <citation type="journal article" date="2014" name="Genome Announc.">
        <title>Genome Sequence of Lactobacillus fabifermentans Strain T30PCM01, Isolated from Fermenting Grape Marc.</title>
        <authorList>
            <person name="Treu L."/>
            <person name="Vendramin V."/>
            <person name="Bovo B."/>
            <person name="Giacomini A."/>
            <person name="Corich V."/>
            <person name="Campanaro S."/>
        </authorList>
    </citation>
    <scope>NUCLEOTIDE SEQUENCE [LARGE SCALE GENOMIC DNA]</scope>
    <source>
        <strain evidence="9 10">T30PCM01</strain>
    </source>
</reference>
<feature type="transmembrane region" description="Helical" evidence="8">
    <location>
        <begin position="47"/>
        <end position="67"/>
    </location>
</feature>
<dbReference type="PATRIC" id="fig|1400520.3.peg.1310"/>
<evidence type="ECO:0000256" key="1">
    <source>
        <dbReference type="ARBA" id="ARBA00004141"/>
    </source>
</evidence>
<evidence type="ECO:0000256" key="2">
    <source>
        <dbReference type="ARBA" id="ARBA00004863"/>
    </source>
</evidence>
<dbReference type="EMBL" id="AWWK01000032">
    <property type="protein sequence ID" value="ETY74483.1"/>
    <property type="molecule type" value="Genomic_DNA"/>
</dbReference>
<dbReference type="GO" id="GO:0004659">
    <property type="term" value="F:prenyltransferase activity"/>
    <property type="evidence" value="ECO:0007669"/>
    <property type="project" value="InterPro"/>
</dbReference>
<sequence length="321" mass="36608">MGDTTTYRPMTFKIFLQFIRLNAKAASVVPYFLGILFSIYYFHEFKWANSIIYLIAQVAIALFVTGFNNVQDYYLAKDIHYRDTYNIIGREHLSPRRSLHMMLAMLATAIILGIVLVFRTNLLLLFMGAAAIGVAVFYTYGPIPFSRFPLGELLSGTVEGFGVFFLAVYMNVPTPMLMGFHFNWPYFSLAGNLQNILVMILVGLPNIFLVANIMLADNICDLEQDIRNERYTVPYYIGKDRAIKVYDTLVLLAYIPVIFSVLFQVLPIYQLIVLLSLPIILKNIKTFNAEQVKETTFNTAPQNLMLFQGLQMLALILGIFF</sequence>
<evidence type="ECO:0000256" key="7">
    <source>
        <dbReference type="ARBA" id="ARBA00023136"/>
    </source>
</evidence>
<name>W6T9C5_9LACO</name>
<comment type="caution">
    <text evidence="9">The sequence shown here is derived from an EMBL/GenBank/DDBJ whole genome shotgun (WGS) entry which is preliminary data.</text>
</comment>
<keyword evidence="5 8" id="KW-0812">Transmembrane</keyword>
<evidence type="ECO:0000256" key="4">
    <source>
        <dbReference type="ARBA" id="ARBA00022679"/>
    </source>
</evidence>
<organism evidence="9 10">
    <name type="scientific">Lactiplantibacillus fabifermentans T30PCM01</name>
    <dbReference type="NCBI Taxonomy" id="1400520"/>
    <lineage>
        <taxon>Bacteria</taxon>
        <taxon>Bacillati</taxon>
        <taxon>Bacillota</taxon>
        <taxon>Bacilli</taxon>
        <taxon>Lactobacillales</taxon>
        <taxon>Lactobacillaceae</taxon>
        <taxon>Lactiplantibacillus</taxon>
    </lineage>
</organism>
<dbReference type="NCBIfam" id="NF004752">
    <property type="entry name" value="PRK06080.1-4"/>
    <property type="match status" value="1"/>
</dbReference>
<evidence type="ECO:0000313" key="9">
    <source>
        <dbReference type="EMBL" id="ETY74483.1"/>
    </source>
</evidence>
<evidence type="ECO:0000256" key="5">
    <source>
        <dbReference type="ARBA" id="ARBA00022692"/>
    </source>
</evidence>